<evidence type="ECO:0000256" key="14">
    <source>
        <dbReference type="RuleBase" id="RU003448"/>
    </source>
</evidence>
<feature type="binding site" evidence="13">
    <location>
        <position position="113"/>
    </location>
    <ligand>
        <name>substrate</name>
    </ligand>
</feature>
<comment type="caution">
    <text evidence="17">The sequence shown here is derived from an EMBL/GenBank/DDBJ whole genome shotgun (WGS) entry which is preliminary data.</text>
</comment>
<evidence type="ECO:0000256" key="9">
    <source>
        <dbReference type="ARBA" id="ARBA00022840"/>
    </source>
</evidence>
<organism evidence="17 18">
    <name type="scientific">Candidatus Protoclostridium stercorigallinarum</name>
    <dbReference type="NCBI Taxonomy" id="2838741"/>
    <lineage>
        <taxon>Bacteria</taxon>
        <taxon>Bacillati</taxon>
        <taxon>Bacillota</taxon>
        <taxon>Clostridia</taxon>
        <taxon>Candidatus Protoclostridium</taxon>
    </lineage>
</organism>
<comment type="pathway">
    <text evidence="3 15">Amino-acid biosynthesis; L-methionine biosynthesis via de novo pathway; L-homoserine from L-aspartate: step 1/3.</text>
</comment>
<dbReference type="Gene3D" id="3.30.2130.10">
    <property type="entry name" value="VC0802-like"/>
    <property type="match status" value="1"/>
</dbReference>
<dbReference type="InterPro" id="IPR001048">
    <property type="entry name" value="Asp/Glu/Uridylate_kinase"/>
</dbReference>
<dbReference type="InterPro" id="IPR036393">
    <property type="entry name" value="AceGlu_kinase-like_sf"/>
</dbReference>
<evidence type="ECO:0000256" key="1">
    <source>
        <dbReference type="ARBA" id="ARBA00003121"/>
    </source>
</evidence>
<dbReference type="InterPro" id="IPR054352">
    <property type="entry name" value="ACT_Aspartokinase"/>
</dbReference>
<evidence type="ECO:0000256" key="10">
    <source>
        <dbReference type="ARBA" id="ARBA00022915"/>
    </source>
</evidence>
<protein>
    <recommendedName>
        <fullName evidence="14">Aspartokinase</fullName>
        <ecNumber evidence="14">2.7.2.4</ecNumber>
    </recommendedName>
</protein>
<comment type="pathway">
    <text evidence="4 15">Amino-acid biosynthesis; L-threonine biosynthesis; L-threonine from L-aspartate: step 1/5.</text>
</comment>
<dbReference type="GO" id="GO:0005524">
    <property type="term" value="F:ATP binding"/>
    <property type="evidence" value="ECO:0007669"/>
    <property type="project" value="UniProtKB-KW"/>
</dbReference>
<dbReference type="Proteomes" id="UP000823990">
    <property type="component" value="Unassembled WGS sequence"/>
</dbReference>
<feature type="binding site" evidence="13">
    <location>
        <position position="215"/>
    </location>
    <ligand>
        <name>ATP</name>
        <dbReference type="ChEBI" id="CHEBI:30616"/>
    </ligand>
</feature>
<dbReference type="AlphaFoldDB" id="A0A9D1PZX8"/>
<dbReference type="NCBIfam" id="NF006540">
    <property type="entry name" value="PRK09034.1"/>
    <property type="match status" value="1"/>
</dbReference>
<dbReference type="GO" id="GO:0019877">
    <property type="term" value="P:diaminopimelate biosynthetic process"/>
    <property type="evidence" value="ECO:0007669"/>
    <property type="project" value="UniProtKB-KW"/>
</dbReference>
<evidence type="ECO:0000256" key="11">
    <source>
        <dbReference type="ARBA" id="ARBA00023154"/>
    </source>
</evidence>
<dbReference type="EC" id="2.7.2.4" evidence="14"/>
<evidence type="ECO:0000256" key="8">
    <source>
        <dbReference type="ARBA" id="ARBA00022777"/>
    </source>
</evidence>
<reference evidence="17" key="2">
    <citation type="submission" date="2021-04" db="EMBL/GenBank/DDBJ databases">
        <authorList>
            <person name="Gilroy R."/>
        </authorList>
    </citation>
    <scope>NUCLEOTIDE SEQUENCE</scope>
    <source>
        <strain evidence="17">12435</strain>
    </source>
</reference>
<evidence type="ECO:0000313" key="18">
    <source>
        <dbReference type="Proteomes" id="UP000823990"/>
    </source>
</evidence>
<comment type="similarity">
    <text evidence="5 14">Belongs to the aspartokinase family.</text>
</comment>
<feature type="binding site" evidence="13">
    <location>
        <begin position="204"/>
        <end position="205"/>
    </location>
    <ligand>
        <name>ATP</name>
        <dbReference type="ChEBI" id="CHEBI:30616"/>
    </ligand>
</feature>
<feature type="binding site" evidence="13">
    <location>
        <begin position="6"/>
        <end position="9"/>
    </location>
    <ligand>
        <name>ATP</name>
        <dbReference type="ChEBI" id="CHEBI:30616"/>
    </ligand>
</feature>
<keyword evidence="6 14" id="KW-0808">Transferase</keyword>
<dbReference type="PROSITE" id="PS51671">
    <property type="entry name" value="ACT"/>
    <property type="match status" value="1"/>
</dbReference>
<dbReference type="PANTHER" id="PTHR21499">
    <property type="entry name" value="ASPARTATE KINASE"/>
    <property type="match status" value="1"/>
</dbReference>
<reference evidence="17" key="1">
    <citation type="journal article" date="2021" name="PeerJ">
        <title>Extensive microbial diversity within the chicken gut microbiome revealed by metagenomics and culture.</title>
        <authorList>
            <person name="Gilroy R."/>
            <person name="Ravi A."/>
            <person name="Getino M."/>
            <person name="Pursley I."/>
            <person name="Horton D.L."/>
            <person name="Alikhan N.F."/>
            <person name="Baker D."/>
            <person name="Gharbi K."/>
            <person name="Hall N."/>
            <person name="Watson M."/>
            <person name="Adriaenssens E.M."/>
            <person name="Foster-Nyarko E."/>
            <person name="Jarju S."/>
            <person name="Secka A."/>
            <person name="Antonio M."/>
            <person name="Oren A."/>
            <person name="Chaudhuri R.R."/>
            <person name="La Ragione R."/>
            <person name="Hildebrand F."/>
            <person name="Pallen M.J."/>
        </authorList>
    </citation>
    <scope>NUCLEOTIDE SEQUENCE</scope>
    <source>
        <strain evidence="17">12435</strain>
    </source>
</reference>
<dbReference type="GO" id="GO:0009090">
    <property type="term" value="P:homoserine biosynthetic process"/>
    <property type="evidence" value="ECO:0007669"/>
    <property type="project" value="TreeGrafter"/>
</dbReference>
<dbReference type="GO" id="GO:0009089">
    <property type="term" value="P:lysine biosynthetic process via diaminopimelate"/>
    <property type="evidence" value="ECO:0007669"/>
    <property type="project" value="InterPro"/>
</dbReference>
<dbReference type="Pfam" id="PF00696">
    <property type="entry name" value="AA_kinase"/>
    <property type="match status" value="1"/>
</dbReference>
<name>A0A9D1PZX8_9FIRM</name>
<dbReference type="InterPro" id="IPR045865">
    <property type="entry name" value="ACT-like_dom_sf"/>
</dbReference>
<dbReference type="CDD" id="cd04916">
    <property type="entry name" value="ACT_AKiii-YclM-BS_2"/>
    <property type="match status" value="1"/>
</dbReference>
<evidence type="ECO:0000313" key="17">
    <source>
        <dbReference type="EMBL" id="HIW02171.1"/>
    </source>
</evidence>
<comment type="pathway">
    <text evidence="2 15">Amino-acid biosynthesis; L-lysine biosynthesis via DAP pathway; (S)-tetrahydrodipicolinate from L-aspartate: step 1/4.</text>
</comment>
<evidence type="ECO:0000256" key="2">
    <source>
        <dbReference type="ARBA" id="ARBA00004766"/>
    </source>
</evidence>
<evidence type="ECO:0000256" key="12">
    <source>
        <dbReference type="ARBA" id="ARBA00047872"/>
    </source>
</evidence>
<dbReference type="SUPFAM" id="SSF55021">
    <property type="entry name" value="ACT-like"/>
    <property type="match status" value="2"/>
</dbReference>
<dbReference type="EMBL" id="DXHS01000042">
    <property type="protein sequence ID" value="HIW02171.1"/>
    <property type="molecule type" value="Genomic_DNA"/>
</dbReference>
<dbReference type="InterPro" id="IPR001341">
    <property type="entry name" value="Asp_kinase"/>
</dbReference>
<evidence type="ECO:0000256" key="15">
    <source>
        <dbReference type="RuleBase" id="RU004249"/>
    </source>
</evidence>
<evidence type="ECO:0000256" key="4">
    <source>
        <dbReference type="ARBA" id="ARBA00005139"/>
    </source>
</evidence>
<dbReference type="NCBIfam" id="TIGR00657">
    <property type="entry name" value="asp_kinases"/>
    <property type="match status" value="1"/>
</dbReference>
<dbReference type="GO" id="GO:0005829">
    <property type="term" value="C:cytosol"/>
    <property type="evidence" value="ECO:0007669"/>
    <property type="project" value="TreeGrafter"/>
</dbReference>
<dbReference type="SUPFAM" id="SSF53633">
    <property type="entry name" value="Carbamate kinase-like"/>
    <property type="match status" value="1"/>
</dbReference>
<evidence type="ECO:0000256" key="3">
    <source>
        <dbReference type="ARBA" id="ARBA00004986"/>
    </source>
</evidence>
<evidence type="ECO:0000259" key="16">
    <source>
        <dbReference type="PROSITE" id="PS51671"/>
    </source>
</evidence>
<evidence type="ECO:0000256" key="5">
    <source>
        <dbReference type="ARBA" id="ARBA00010122"/>
    </source>
</evidence>
<evidence type="ECO:0000256" key="6">
    <source>
        <dbReference type="ARBA" id="ARBA00022679"/>
    </source>
</evidence>
<evidence type="ECO:0000256" key="7">
    <source>
        <dbReference type="ARBA" id="ARBA00022741"/>
    </source>
</evidence>
<proteinExistence type="inferred from homology"/>
<keyword evidence="9 13" id="KW-0067">ATP-binding</keyword>
<sequence>MAKALKFGGTSMANADSIRKVRDIVMADPEAKYVVVSAPGKREPSDTKVTDMLIALCGERTEEGRRAALEKIKARFDGIIEGLGIDLDLTADFEDIMSGEESGSYDYVVSRGEYLSAKVLAKLIGYDFVDAADIVRFGADGKLDDDLTQRLASERLRVAMRAVVPGFYGTGADGRIKTFSRGGSDVSGAIVAKAVNASVYENWTDVDGFMVCDPRKVKNPRIIEMLTYRELRELAYMGASVLHPEAVFPVNKSGIPINIRNTFNPSAKGTMIVCYEDLESGRYKRSGNVITGIAGKKDFVGIFIQKEMMNSEIGFCRTLLDVLVEHNIRLEHMPTGIDTVTLILDPAGLTDEVLEETIMEIRDRCHLNTIEVHKGLSLIAVVGHGMMSTKGTASRVCGSLYNADVNIRMIDQGSSEMNIIIAVENEDYDRSIAALYHEFVG</sequence>
<keyword evidence="15" id="KW-0028">Amino-acid biosynthesis</keyword>
<dbReference type="GO" id="GO:0004072">
    <property type="term" value="F:aspartate kinase activity"/>
    <property type="evidence" value="ECO:0007669"/>
    <property type="project" value="UniProtKB-EC"/>
</dbReference>
<gene>
    <name evidence="17" type="ORF">H9892_02400</name>
</gene>
<feature type="domain" description="ACT" evidence="16">
    <location>
        <begin position="381"/>
        <end position="441"/>
    </location>
</feature>
<dbReference type="Gene3D" id="3.40.1160.10">
    <property type="entry name" value="Acetylglutamate kinase-like"/>
    <property type="match status" value="1"/>
</dbReference>
<feature type="binding site" evidence="13">
    <location>
        <position position="50"/>
    </location>
    <ligand>
        <name>substrate</name>
    </ligand>
</feature>
<dbReference type="Pfam" id="PF22468">
    <property type="entry name" value="ACT_9"/>
    <property type="match status" value="1"/>
</dbReference>
<dbReference type="InterPro" id="IPR002912">
    <property type="entry name" value="ACT_dom"/>
</dbReference>
<dbReference type="PANTHER" id="PTHR21499:SF67">
    <property type="entry name" value="ASPARTOKINASE 3"/>
    <property type="match status" value="1"/>
</dbReference>
<keyword evidence="11" id="KW-0457">Lysine biosynthesis</keyword>
<keyword evidence="10" id="KW-0220">Diaminopimelate biosynthesis</keyword>
<comment type="catalytic activity">
    <reaction evidence="12 14">
        <text>L-aspartate + ATP = 4-phospho-L-aspartate + ADP</text>
        <dbReference type="Rhea" id="RHEA:23776"/>
        <dbReference type="ChEBI" id="CHEBI:29991"/>
        <dbReference type="ChEBI" id="CHEBI:30616"/>
        <dbReference type="ChEBI" id="CHEBI:57535"/>
        <dbReference type="ChEBI" id="CHEBI:456216"/>
        <dbReference type="EC" id="2.7.2.4"/>
    </reaction>
</comment>
<dbReference type="InterPro" id="IPR005260">
    <property type="entry name" value="Asp_kin_monofn"/>
</dbReference>
<dbReference type="PIRSF" id="PIRSF000726">
    <property type="entry name" value="Asp_kin"/>
    <property type="match status" value="1"/>
</dbReference>
<keyword evidence="7 13" id="KW-0547">Nucleotide-binding</keyword>
<comment type="function">
    <text evidence="1">Catalyzes the phosphorylation of the beta-carboxyl group of aspartic acid with ATP to yield 4-phospho-L-aspartate, which is involved in the branched biosynthetic pathway leading to the biosynthesis of amino acids threonine, isoleucine and methionine.</text>
</comment>
<keyword evidence="8 14" id="KW-0418">Kinase</keyword>
<accession>A0A9D1PZX8</accession>
<evidence type="ECO:0000256" key="13">
    <source>
        <dbReference type="PIRSR" id="PIRSR000726-1"/>
    </source>
</evidence>